<proteinExistence type="predicted"/>
<reference evidence="2" key="1">
    <citation type="submission" date="2009-08" db="EMBL/GenBank/DDBJ databases">
        <title>Annotation of Salpingoeca rosetta.</title>
        <authorList>
            <consortium name="The Broad Institute Genome Sequencing Platform"/>
            <person name="Russ C."/>
            <person name="Cuomo C."/>
            <person name="Burger G."/>
            <person name="Gray M.W."/>
            <person name="Holland P.W.H."/>
            <person name="King N."/>
            <person name="Lang F.B.F."/>
            <person name="Roger A.J."/>
            <person name="Ruiz-Trillo I."/>
            <person name="Young S.K."/>
            <person name="Zeng Q."/>
            <person name="Gargeya S."/>
            <person name="Alvarado L."/>
            <person name="Berlin A."/>
            <person name="Chapman S.B."/>
            <person name="Chen Z."/>
            <person name="Freedman E."/>
            <person name="Gellesch M."/>
            <person name="Goldberg J."/>
            <person name="Griggs A."/>
            <person name="Gujja S."/>
            <person name="Heilman E."/>
            <person name="Heiman D."/>
            <person name="Howarth C."/>
            <person name="Mehta T."/>
            <person name="Neiman D."/>
            <person name="Pearson M."/>
            <person name="Roberts A."/>
            <person name="Saif S."/>
            <person name="Shea T."/>
            <person name="Shenoy N."/>
            <person name="Sisk P."/>
            <person name="Stolte C."/>
            <person name="Sykes S."/>
            <person name="White J."/>
            <person name="Yandava C."/>
            <person name="Haas B."/>
            <person name="Nusbaum C."/>
            <person name="Birren B."/>
        </authorList>
    </citation>
    <scope>NUCLEOTIDE SEQUENCE [LARGE SCALE GENOMIC DNA]</scope>
    <source>
        <strain evidence="2">ATCC 50818</strain>
    </source>
</reference>
<gene>
    <name evidence="2" type="ORF">PTSG_05740</name>
</gene>
<dbReference type="KEGG" id="sre:PTSG_05740"/>
<dbReference type="EMBL" id="GL832967">
    <property type="protein sequence ID" value="EGD74047.1"/>
    <property type="molecule type" value="Genomic_DNA"/>
</dbReference>
<protein>
    <submittedName>
        <fullName evidence="2">Uncharacterized protein</fullName>
    </submittedName>
</protein>
<sequence length="232" mass="25045">MSAERVSPPSSSSPADAAGMQRMLASKFQQYGKHECDTSSTDLTTEVSAAVPPEDDYDDDNDGGDKPAAPSAVHCSGGVAVFRTKSYSSSDITGVGIDDDDDAAEGGNGANARRNLGACVPAGVTSVNANTAPGYGRSVGAQDAAADDNDDDDKDTMRDMDATDDDADDDDDVDMDDYDEEEEEREHQAYMAQLRARIEANNERERRMLDDIHTVRDHIVATEQLLRFMHRK</sequence>
<dbReference type="GeneID" id="16074185"/>
<dbReference type="InParanoid" id="F2UB34"/>
<name>F2UB34_SALR5</name>
<feature type="compositionally biased region" description="Acidic residues" evidence="1">
    <location>
        <begin position="145"/>
        <end position="154"/>
    </location>
</feature>
<dbReference type="AlphaFoldDB" id="F2UB34"/>
<keyword evidence="3" id="KW-1185">Reference proteome</keyword>
<feature type="region of interest" description="Disordered" evidence="1">
    <location>
        <begin position="1"/>
        <end position="187"/>
    </location>
</feature>
<dbReference type="Proteomes" id="UP000007799">
    <property type="component" value="Unassembled WGS sequence"/>
</dbReference>
<feature type="compositionally biased region" description="Polar residues" evidence="1">
    <location>
        <begin position="38"/>
        <end position="47"/>
    </location>
</feature>
<evidence type="ECO:0000313" key="2">
    <source>
        <dbReference type="EMBL" id="EGD74047.1"/>
    </source>
</evidence>
<feature type="compositionally biased region" description="Acidic residues" evidence="1">
    <location>
        <begin position="53"/>
        <end position="62"/>
    </location>
</feature>
<dbReference type="RefSeq" id="XP_004993609.1">
    <property type="nucleotide sequence ID" value="XM_004993552.1"/>
</dbReference>
<feature type="compositionally biased region" description="Acidic residues" evidence="1">
    <location>
        <begin position="162"/>
        <end position="184"/>
    </location>
</feature>
<evidence type="ECO:0000256" key="1">
    <source>
        <dbReference type="SAM" id="MobiDB-lite"/>
    </source>
</evidence>
<evidence type="ECO:0000313" key="3">
    <source>
        <dbReference type="Proteomes" id="UP000007799"/>
    </source>
</evidence>
<organism evidence="3">
    <name type="scientific">Salpingoeca rosetta (strain ATCC 50818 / BSB-021)</name>
    <dbReference type="NCBI Taxonomy" id="946362"/>
    <lineage>
        <taxon>Eukaryota</taxon>
        <taxon>Choanoflagellata</taxon>
        <taxon>Craspedida</taxon>
        <taxon>Salpingoecidae</taxon>
        <taxon>Salpingoeca</taxon>
    </lineage>
</organism>
<accession>F2UB34</accession>